<dbReference type="RefSeq" id="WP_089709423.1">
    <property type="nucleotide sequence ID" value="NZ_FMAR01000002.1"/>
</dbReference>
<dbReference type="InterPro" id="IPR014284">
    <property type="entry name" value="RNA_pol_sigma-70_dom"/>
</dbReference>
<dbReference type="CDD" id="cd06171">
    <property type="entry name" value="Sigma70_r4"/>
    <property type="match status" value="1"/>
</dbReference>
<dbReference type="InterPro" id="IPR013325">
    <property type="entry name" value="RNA_pol_sigma_r2"/>
</dbReference>
<dbReference type="InterPro" id="IPR013249">
    <property type="entry name" value="RNA_pol_sigma70_r4_t2"/>
</dbReference>
<evidence type="ECO:0000313" key="7">
    <source>
        <dbReference type="EMBL" id="SCB98505.1"/>
    </source>
</evidence>
<gene>
    <name evidence="7" type="ORF">GA0116948_102300</name>
</gene>
<dbReference type="InterPro" id="IPR013324">
    <property type="entry name" value="RNA_pol_sigma_r3/r4-like"/>
</dbReference>
<evidence type="ECO:0000259" key="6">
    <source>
        <dbReference type="Pfam" id="PF08281"/>
    </source>
</evidence>
<dbReference type="Pfam" id="PF04542">
    <property type="entry name" value="Sigma70_r2"/>
    <property type="match status" value="1"/>
</dbReference>
<dbReference type="InterPro" id="IPR036388">
    <property type="entry name" value="WH-like_DNA-bd_sf"/>
</dbReference>
<evidence type="ECO:0000256" key="4">
    <source>
        <dbReference type="ARBA" id="ARBA00023163"/>
    </source>
</evidence>
<sequence>MRVSSTVLQQPSDELLFKLVKQDNRKAFEEIYARHWPTLVTFACSKVASQHKAEDMVQDIFISLYKRRHLIDFNISLKSYLNKSLKFKILNEYRSQSVRKNYLDTASYHQDTFNTMTAVELKELTSGITRSIEALPQKCREAFLLSRSQELSHKDISRSMGISVSTVEKHIVKALKHIKQNLPA</sequence>
<feature type="domain" description="RNA polymerase sigma-70 region 2" evidence="5">
    <location>
        <begin position="31"/>
        <end position="97"/>
    </location>
</feature>
<dbReference type="PANTHER" id="PTHR43133">
    <property type="entry name" value="RNA POLYMERASE ECF-TYPE SIGMA FACTO"/>
    <property type="match status" value="1"/>
</dbReference>
<evidence type="ECO:0000256" key="2">
    <source>
        <dbReference type="ARBA" id="ARBA00023015"/>
    </source>
</evidence>
<dbReference type="Pfam" id="PF08281">
    <property type="entry name" value="Sigma70_r4_2"/>
    <property type="match status" value="1"/>
</dbReference>
<dbReference type="STRING" id="1335309.GA0116948_102300"/>
<protein>
    <submittedName>
        <fullName evidence="7">RNA polymerase sigma-70 factor, ECF subfamily</fullName>
    </submittedName>
</protein>
<dbReference type="PANTHER" id="PTHR43133:SF46">
    <property type="entry name" value="RNA POLYMERASE SIGMA-70 FACTOR ECF SUBFAMILY"/>
    <property type="match status" value="1"/>
</dbReference>
<dbReference type="Gene3D" id="1.10.1740.10">
    <property type="match status" value="1"/>
</dbReference>
<name>A0A1C4AV42_9BACT</name>
<keyword evidence="4" id="KW-0804">Transcription</keyword>
<organism evidence="7 8">
    <name type="scientific">Chitinophaga costaii</name>
    <dbReference type="NCBI Taxonomy" id="1335309"/>
    <lineage>
        <taxon>Bacteria</taxon>
        <taxon>Pseudomonadati</taxon>
        <taxon>Bacteroidota</taxon>
        <taxon>Chitinophagia</taxon>
        <taxon>Chitinophagales</taxon>
        <taxon>Chitinophagaceae</taxon>
        <taxon>Chitinophaga</taxon>
    </lineage>
</organism>
<dbReference type="Proteomes" id="UP000242818">
    <property type="component" value="Unassembled WGS sequence"/>
</dbReference>
<evidence type="ECO:0000256" key="1">
    <source>
        <dbReference type="ARBA" id="ARBA00010641"/>
    </source>
</evidence>
<dbReference type="InterPro" id="IPR007627">
    <property type="entry name" value="RNA_pol_sigma70_r2"/>
</dbReference>
<dbReference type="EMBL" id="FMAR01000002">
    <property type="protein sequence ID" value="SCB98505.1"/>
    <property type="molecule type" value="Genomic_DNA"/>
</dbReference>
<keyword evidence="3" id="KW-0731">Sigma factor</keyword>
<reference evidence="7 8" key="1">
    <citation type="submission" date="2016-08" db="EMBL/GenBank/DDBJ databases">
        <authorList>
            <person name="Seilhamer J.J."/>
        </authorList>
    </citation>
    <scope>NUCLEOTIDE SEQUENCE [LARGE SCALE GENOMIC DNA]</scope>
    <source>
        <strain evidence="7 8">A37T2</strain>
    </source>
</reference>
<comment type="similarity">
    <text evidence="1">Belongs to the sigma-70 factor family. ECF subfamily.</text>
</comment>
<dbReference type="NCBIfam" id="TIGR02937">
    <property type="entry name" value="sigma70-ECF"/>
    <property type="match status" value="1"/>
</dbReference>
<dbReference type="InterPro" id="IPR014327">
    <property type="entry name" value="RNA_pol_sigma70_bacteroid"/>
</dbReference>
<dbReference type="Gene3D" id="1.10.10.10">
    <property type="entry name" value="Winged helix-like DNA-binding domain superfamily/Winged helix DNA-binding domain"/>
    <property type="match status" value="1"/>
</dbReference>
<proteinExistence type="inferred from homology"/>
<dbReference type="AlphaFoldDB" id="A0A1C4AV42"/>
<dbReference type="GO" id="GO:0003677">
    <property type="term" value="F:DNA binding"/>
    <property type="evidence" value="ECO:0007669"/>
    <property type="project" value="InterPro"/>
</dbReference>
<dbReference type="NCBIfam" id="TIGR02985">
    <property type="entry name" value="Sig70_bacteroi1"/>
    <property type="match status" value="1"/>
</dbReference>
<dbReference type="GO" id="GO:0016987">
    <property type="term" value="F:sigma factor activity"/>
    <property type="evidence" value="ECO:0007669"/>
    <property type="project" value="UniProtKB-KW"/>
</dbReference>
<evidence type="ECO:0000313" key="8">
    <source>
        <dbReference type="Proteomes" id="UP000242818"/>
    </source>
</evidence>
<dbReference type="OrthoDB" id="764619at2"/>
<keyword evidence="2" id="KW-0805">Transcription regulation</keyword>
<dbReference type="SUPFAM" id="SSF88659">
    <property type="entry name" value="Sigma3 and sigma4 domains of RNA polymerase sigma factors"/>
    <property type="match status" value="1"/>
</dbReference>
<keyword evidence="8" id="KW-1185">Reference proteome</keyword>
<accession>A0A1C4AV42</accession>
<dbReference type="SUPFAM" id="SSF88946">
    <property type="entry name" value="Sigma2 domain of RNA polymerase sigma factors"/>
    <property type="match status" value="1"/>
</dbReference>
<feature type="domain" description="RNA polymerase sigma factor 70 region 4 type 2" evidence="6">
    <location>
        <begin position="128"/>
        <end position="178"/>
    </location>
</feature>
<dbReference type="InterPro" id="IPR039425">
    <property type="entry name" value="RNA_pol_sigma-70-like"/>
</dbReference>
<dbReference type="GO" id="GO:0006352">
    <property type="term" value="P:DNA-templated transcription initiation"/>
    <property type="evidence" value="ECO:0007669"/>
    <property type="project" value="InterPro"/>
</dbReference>
<evidence type="ECO:0000259" key="5">
    <source>
        <dbReference type="Pfam" id="PF04542"/>
    </source>
</evidence>
<evidence type="ECO:0000256" key="3">
    <source>
        <dbReference type="ARBA" id="ARBA00023082"/>
    </source>
</evidence>